<reference evidence="6" key="1">
    <citation type="submission" date="2021-07" db="EMBL/GenBank/DDBJ databases">
        <title>Complete genome sequencing of a Clostridium isolate.</title>
        <authorList>
            <person name="Ueki A."/>
            <person name="Tonouchi A."/>
        </authorList>
    </citation>
    <scope>NUCLEOTIDE SEQUENCE [LARGE SCALE GENOMIC DNA]</scope>
    <source>
        <strain evidence="6">C5S11</strain>
    </source>
</reference>
<evidence type="ECO:0000259" key="4">
    <source>
        <dbReference type="PROSITE" id="PS50887"/>
    </source>
</evidence>
<dbReference type="NCBIfam" id="TIGR00254">
    <property type="entry name" value="GGDEF"/>
    <property type="match status" value="1"/>
</dbReference>
<dbReference type="PANTHER" id="PTHR45138">
    <property type="entry name" value="REGULATORY COMPONENTS OF SENSORY TRANSDUCTION SYSTEM"/>
    <property type="match status" value="1"/>
</dbReference>
<evidence type="ECO:0000313" key="6">
    <source>
        <dbReference type="Proteomes" id="UP000824633"/>
    </source>
</evidence>
<dbReference type="EMBL" id="AP024849">
    <property type="protein sequence ID" value="BCZ44873.1"/>
    <property type="molecule type" value="Genomic_DNA"/>
</dbReference>
<dbReference type="InterPro" id="IPR027417">
    <property type="entry name" value="P-loop_NTPase"/>
</dbReference>
<keyword evidence="2" id="KW-0802">TPR repeat</keyword>
<organism evidence="5 6">
    <name type="scientific">Clostridium gelidum</name>
    <dbReference type="NCBI Taxonomy" id="704125"/>
    <lineage>
        <taxon>Bacteria</taxon>
        <taxon>Bacillati</taxon>
        <taxon>Bacillota</taxon>
        <taxon>Clostridia</taxon>
        <taxon>Eubacteriales</taxon>
        <taxon>Clostridiaceae</taxon>
        <taxon>Clostridium</taxon>
    </lineage>
</organism>
<evidence type="ECO:0000256" key="2">
    <source>
        <dbReference type="PROSITE-ProRule" id="PRU00339"/>
    </source>
</evidence>
<evidence type="ECO:0000313" key="5">
    <source>
        <dbReference type="EMBL" id="BCZ44873.1"/>
    </source>
</evidence>
<evidence type="ECO:0000256" key="3">
    <source>
        <dbReference type="SAM" id="Coils"/>
    </source>
</evidence>
<dbReference type="InterPro" id="IPR050469">
    <property type="entry name" value="Diguanylate_Cyclase"/>
</dbReference>
<sequence length="1762" mass="207350">MRSVNNKYLIEYEMSNEENFSSYIVIDSEKNKKYVLCILKNDFTYEKTREYLLSKFKTIRNLNFDNVINIINIEIIYSLNGIKLDKPQYGYLMEYIQSRIDTQTYIEKCSIYKKLDIFMEICAAINTLNMQGYIFDDITIKDIVLIPNVKNEIKVKIKNLLQNEINKLNLLNSSVNSLPYHYNIETKEDGINNKDNIGQVIKLFNKIFVEEELKGELKELKYIKRIYNQVNTINQSFTLEHFIKDINNKMQTSYKLFVTDALNIIETDLDIIGMEEEIKIVEKNFQKILESKENYKIIGFSGEDGSGKSRLLEEIKYKLENKYFIDIINTKDLINKNISKKDKYNNLLNYIYGKIDKNLKDKYEIYIKKFISILIEKDSINNEKKQKLQLINRIGKLINEYTMTKPFVILIDDLNDTNEIFKLLIRYIAFLGKNLENVMIIFTMNEGSNDEDFLTFMKDVKELEQYEEYKINYFNQYNTTKMIKSMLNTNEDLNKLTVKIYSETLGNPQYISGVIKELYENKTLYFDEVVGEWRTDIKEKDILIPQTLQKKLEANISSLNKQEISVLKRLSIFETPLSEKIILKYIITELEDIEVYGELKSKGVLGDKISDQGILVGFTNNLLRNILYLKLSEQEKIERHYKASILFEEILFETDYYIEEFLIHLERGNSYKKAHFYTLKYAKVQDVLGNLSKSIFYYKRALMYPSNLSGSEVAINIAKLYQKKSNHEKSYEFFEKANQLAIQNDESEIKIYTLLEMIIIKINDITDMNTGIDYSLNCVRRLLDIRFYPKGEVYYHYALALKYRLEYNHQLTLINAEKALTICNERNIKEDVYGWVTTTLVRMYIQEENYKEARRICLHAIQIFTSNNNVNGELFSKLLYASICKEEGDSNEIIIKQYLEITKLSNKYNVYKREILSLIYIAKIYNQEKKYVQAEEYLLKALEREREEGIDAYSFSICNELCLLYIRLGKINLSVKYYHLTKQMQNGIKLLEEEVISSNYTYALYNLLIYNYNGAYNYLKRIYTLLFDTKNFHYKTIICNYYELMIYKCKNEDDIKIVYAKLNDKIKKLEDVDTESEIRISTIRRILLFGYKNFAKELFLKLKGYPKDYNVEGMYIYLEFNFRNKSHSNFLINKALRICAFINNKEIKADLYTMIGKKYSELKCNELAINYYYESIALHIDTINLLSENDKLSYVNNSEFLKTRKLFIKCLNNDLNINIELKKIELVKKNEEINDILNELDLINILGNESIFNVMQNLYEKCYYNDLSDIYKVFERFSSDTISDIENVMKYMARLTLADKAMIVIENNEGGNEVICTYRISDKNEINRYFSLKLDSEEDIFFICNNDSRLYQLDDTVLKDGIKACMYMKIINREKDINSSARINARLILISNNAVNYINAKSKKTIEMFKPFLTFLLEKHNLTISSTLDKLTGVYNRKYFEEALLFLLDSARLEKSEFAVIMFDIDDFKGVNDKYGHQTGDEVLVKLTKEVKKCIGKGDIIGRYGGEEFIVLLPNVNKKRAMNMAEKIRMNIDNAKILGDKRKVTISIGIAMSAHELLNNEEIIERADQALYKAKHEGKNRSIFWEKDYGISTNSNNDLTGVLSGSATKDYNLASILKEVANIIKYKDKKEQKIYKFILKVMQVIECETATVFIVKDKKIINVYSKQRTKEGWYVAEKFNFKLIYSTIEEEKGRYLIDWEIMDSYNHYGIPDWRSVCITPIICNGEILAVLYLSVSVNKKEFTCNDYNLLNCFAEIGIPIFF</sequence>
<dbReference type="SUPFAM" id="SSF52540">
    <property type="entry name" value="P-loop containing nucleoside triphosphate hydrolases"/>
    <property type="match status" value="1"/>
</dbReference>
<dbReference type="Gene3D" id="1.25.40.10">
    <property type="entry name" value="Tetratricopeptide repeat domain"/>
    <property type="match status" value="1"/>
</dbReference>
<dbReference type="RefSeq" id="WP_224036525.1">
    <property type="nucleotide sequence ID" value="NZ_AP024849.1"/>
</dbReference>
<dbReference type="Pfam" id="PF00990">
    <property type="entry name" value="GGDEF"/>
    <property type="match status" value="1"/>
</dbReference>
<dbReference type="Gene3D" id="3.30.70.270">
    <property type="match status" value="1"/>
</dbReference>
<dbReference type="SMART" id="SM00267">
    <property type="entry name" value="GGDEF"/>
    <property type="match status" value="1"/>
</dbReference>
<dbReference type="Proteomes" id="UP000824633">
    <property type="component" value="Chromosome"/>
</dbReference>
<dbReference type="Pfam" id="PF13181">
    <property type="entry name" value="TPR_8"/>
    <property type="match status" value="1"/>
</dbReference>
<dbReference type="InterPro" id="IPR043128">
    <property type="entry name" value="Rev_trsase/Diguanyl_cyclase"/>
</dbReference>
<dbReference type="InterPro" id="IPR019734">
    <property type="entry name" value="TPR_rpt"/>
</dbReference>
<dbReference type="SUPFAM" id="SSF56112">
    <property type="entry name" value="Protein kinase-like (PK-like)"/>
    <property type="match status" value="1"/>
</dbReference>
<dbReference type="PANTHER" id="PTHR45138:SF9">
    <property type="entry name" value="DIGUANYLATE CYCLASE DGCM-RELATED"/>
    <property type="match status" value="1"/>
</dbReference>
<keyword evidence="6" id="KW-1185">Reference proteome</keyword>
<dbReference type="SUPFAM" id="SSF48452">
    <property type="entry name" value="TPR-like"/>
    <property type="match status" value="2"/>
</dbReference>
<dbReference type="CDD" id="cd01949">
    <property type="entry name" value="GGDEF"/>
    <property type="match status" value="1"/>
</dbReference>
<dbReference type="InterPro" id="IPR029787">
    <property type="entry name" value="Nucleotide_cyclase"/>
</dbReference>
<dbReference type="Gene3D" id="3.40.50.300">
    <property type="entry name" value="P-loop containing nucleotide triphosphate hydrolases"/>
    <property type="match status" value="1"/>
</dbReference>
<dbReference type="PROSITE" id="PS50005">
    <property type="entry name" value="TPR"/>
    <property type="match status" value="1"/>
</dbReference>
<accession>A0ABM7SZ21</accession>
<dbReference type="SUPFAM" id="SSF55781">
    <property type="entry name" value="GAF domain-like"/>
    <property type="match status" value="1"/>
</dbReference>
<keyword evidence="3" id="KW-0175">Coiled coil</keyword>
<dbReference type="SUPFAM" id="SSF55073">
    <property type="entry name" value="Nucleotide cyclase"/>
    <property type="match status" value="1"/>
</dbReference>
<dbReference type="InterPro" id="IPR011990">
    <property type="entry name" value="TPR-like_helical_dom_sf"/>
</dbReference>
<dbReference type="SMART" id="SM00028">
    <property type="entry name" value="TPR"/>
    <property type="match status" value="5"/>
</dbReference>
<evidence type="ECO:0000256" key="1">
    <source>
        <dbReference type="ARBA" id="ARBA00004167"/>
    </source>
</evidence>
<comment type="subcellular location">
    <subcellularLocation>
        <location evidence="1">Membrane</location>
        <topology evidence="1">Single-pass membrane protein</topology>
    </subcellularLocation>
</comment>
<dbReference type="PROSITE" id="PS50887">
    <property type="entry name" value="GGDEF"/>
    <property type="match status" value="1"/>
</dbReference>
<feature type="domain" description="GGDEF" evidence="4">
    <location>
        <begin position="1456"/>
        <end position="1587"/>
    </location>
</feature>
<dbReference type="InterPro" id="IPR000160">
    <property type="entry name" value="GGDEF_dom"/>
</dbReference>
<dbReference type="InterPro" id="IPR011009">
    <property type="entry name" value="Kinase-like_dom_sf"/>
</dbReference>
<feature type="repeat" description="TPR" evidence="2">
    <location>
        <begin position="711"/>
        <end position="744"/>
    </location>
</feature>
<feature type="coiled-coil region" evidence="3">
    <location>
        <begin position="1212"/>
        <end position="1239"/>
    </location>
</feature>
<name>A0ABM7SZ21_9CLOT</name>
<proteinExistence type="predicted"/>
<gene>
    <name evidence="5" type="ORF">psyc5s11_09400</name>
</gene>
<protein>
    <submittedName>
        <fullName evidence="5">Diguanylate cyclase</fullName>
    </submittedName>
</protein>